<name>A0A3N0XEV7_ANAGA</name>
<accession>A0A3N0XEV7</accession>
<reference evidence="1 2" key="1">
    <citation type="submission" date="2018-10" db="EMBL/GenBank/DDBJ databases">
        <title>Genome assembly for a Yunnan-Guizhou Plateau 3E fish, Anabarilius grahami (Regan), and its evolutionary and genetic applications.</title>
        <authorList>
            <person name="Jiang W."/>
        </authorList>
    </citation>
    <scope>NUCLEOTIDE SEQUENCE [LARGE SCALE GENOMIC DNA]</scope>
    <source>
        <strain evidence="1">AG-KIZ</strain>
        <tissue evidence="1">Muscle</tissue>
    </source>
</reference>
<evidence type="ECO:0000313" key="2">
    <source>
        <dbReference type="Proteomes" id="UP000281406"/>
    </source>
</evidence>
<dbReference type="EMBL" id="RJVU01076263">
    <property type="protein sequence ID" value="ROI15922.1"/>
    <property type="molecule type" value="Genomic_DNA"/>
</dbReference>
<organism evidence="1 2">
    <name type="scientific">Anabarilius grahami</name>
    <name type="common">Kanglang fish</name>
    <name type="synonym">Barilius grahami</name>
    <dbReference type="NCBI Taxonomy" id="495550"/>
    <lineage>
        <taxon>Eukaryota</taxon>
        <taxon>Metazoa</taxon>
        <taxon>Chordata</taxon>
        <taxon>Craniata</taxon>
        <taxon>Vertebrata</taxon>
        <taxon>Euteleostomi</taxon>
        <taxon>Actinopterygii</taxon>
        <taxon>Neopterygii</taxon>
        <taxon>Teleostei</taxon>
        <taxon>Ostariophysi</taxon>
        <taxon>Cypriniformes</taxon>
        <taxon>Xenocyprididae</taxon>
        <taxon>Xenocypridinae</taxon>
        <taxon>Xenocypridinae incertae sedis</taxon>
        <taxon>Anabarilius</taxon>
    </lineage>
</organism>
<sequence>MAGTPSTSFSTAGAAILPVGTGKAAILSIASRALECVATDELESVATDEPACAASDEFECEAAGGGLGMPAAHAEISGGSVTLERNPLRSRTDLETGDVMLLWAISEGVTLLWAISGDMDWCRCDGNRHFVSVHWRGGHYMIQRSIAYLRDTHSERRANS</sequence>
<dbReference type="AlphaFoldDB" id="A0A3N0XEV7"/>
<keyword evidence="2" id="KW-1185">Reference proteome</keyword>
<protein>
    <submittedName>
        <fullName evidence="1">Uncharacterized protein</fullName>
    </submittedName>
</protein>
<gene>
    <name evidence="1" type="ORF">DPX16_1015</name>
</gene>
<comment type="caution">
    <text evidence="1">The sequence shown here is derived from an EMBL/GenBank/DDBJ whole genome shotgun (WGS) entry which is preliminary data.</text>
</comment>
<dbReference type="Proteomes" id="UP000281406">
    <property type="component" value="Unassembled WGS sequence"/>
</dbReference>
<evidence type="ECO:0000313" key="1">
    <source>
        <dbReference type="EMBL" id="ROI15922.1"/>
    </source>
</evidence>
<proteinExistence type="predicted"/>